<evidence type="ECO:0000313" key="3">
    <source>
        <dbReference type="Proteomes" id="UP000831537"/>
    </source>
</evidence>
<protein>
    <submittedName>
        <fullName evidence="2">DUF6147 family protein</fullName>
    </submittedName>
</protein>
<feature type="chain" id="PRO_5045267575" evidence="1">
    <location>
        <begin position="28"/>
        <end position="152"/>
    </location>
</feature>
<dbReference type="InterPro" id="IPR046145">
    <property type="entry name" value="DUF6147"/>
</dbReference>
<dbReference type="EMBL" id="CP095071">
    <property type="protein sequence ID" value="UOQ84166.1"/>
    <property type="molecule type" value="Genomic_DNA"/>
</dbReference>
<feature type="signal peptide" evidence="1">
    <location>
        <begin position="1"/>
        <end position="27"/>
    </location>
</feature>
<evidence type="ECO:0000313" key="2">
    <source>
        <dbReference type="EMBL" id="UOQ84166.1"/>
    </source>
</evidence>
<sequence>MKLFKLVFFPSCVFIFSLLFFSNETEAAENTATPQIKQDIIQIQTSEYIKEGNSSIRKINSQTIGSSCSTYSYSSVQQVSCNIYLQVRDKASGNWYTTDSNKRFVNYTSKSVSGSVNFKVEKGYQYRVRTIHSISHYGTIEQLISVTGSLSY</sequence>
<gene>
    <name evidence="2" type="ORF">MUN87_15825</name>
</gene>
<organism evidence="2 3">
    <name type="scientific">Gracilibacillus salinarum</name>
    <dbReference type="NCBI Taxonomy" id="2932255"/>
    <lineage>
        <taxon>Bacteria</taxon>
        <taxon>Bacillati</taxon>
        <taxon>Bacillota</taxon>
        <taxon>Bacilli</taxon>
        <taxon>Bacillales</taxon>
        <taxon>Bacillaceae</taxon>
        <taxon>Gracilibacillus</taxon>
    </lineage>
</organism>
<dbReference type="Proteomes" id="UP000831537">
    <property type="component" value="Chromosome"/>
</dbReference>
<evidence type="ECO:0000256" key="1">
    <source>
        <dbReference type="SAM" id="SignalP"/>
    </source>
</evidence>
<dbReference type="Pfam" id="PF19644">
    <property type="entry name" value="DUF6147"/>
    <property type="match status" value="1"/>
</dbReference>
<reference evidence="2 3" key="1">
    <citation type="submission" date="2022-04" db="EMBL/GenBank/DDBJ databases">
        <title>Gracilibacillus sp. isolated from saltern.</title>
        <authorList>
            <person name="Won M."/>
            <person name="Lee C.-M."/>
            <person name="Woen H.-Y."/>
            <person name="Kwon S.-W."/>
        </authorList>
    </citation>
    <scope>NUCLEOTIDE SEQUENCE [LARGE SCALE GENOMIC DNA]</scope>
    <source>
        <strain evidence="2 3">SSPM10-3</strain>
    </source>
</reference>
<name>A0ABY4GIY8_9BACI</name>
<keyword evidence="1" id="KW-0732">Signal</keyword>
<dbReference type="RefSeq" id="WP_244741583.1">
    <property type="nucleotide sequence ID" value="NZ_CP095071.1"/>
</dbReference>
<keyword evidence="3" id="KW-1185">Reference proteome</keyword>
<accession>A0ABY4GIY8</accession>
<proteinExistence type="predicted"/>